<evidence type="ECO:0000256" key="2">
    <source>
        <dbReference type="ARBA" id="ARBA00022840"/>
    </source>
</evidence>
<feature type="region of interest" description="Disordered" evidence="3">
    <location>
        <begin position="149"/>
        <end position="213"/>
    </location>
</feature>
<dbReference type="InterPro" id="IPR003593">
    <property type="entry name" value="AAA+_ATPase"/>
</dbReference>
<dbReference type="Gene3D" id="3.40.50.300">
    <property type="entry name" value="P-loop containing nucleotide triphosphate hydrolases"/>
    <property type="match status" value="2"/>
</dbReference>
<dbReference type="AlphaFoldDB" id="A0A0F9WVP7"/>
<dbReference type="PANTHER" id="PTHR11638">
    <property type="entry name" value="ATP-DEPENDENT CLP PROTEASE"/>
    <property type="match status" value="1"/>
</dbReference>
<feature type="domain" description="AAA+ ATPase" evidence="4">
    <location>
        <begin position="249"/>
        <end position="392"/>
    </location>
</feature>
<sequence length="715" mass="79753">MIQDLIIASRRMASLYRYKMITPAHLLHAMTAVETGRDVISKCGYDTCILRAAMIREFKAYSTTVRDTHGTPEPSDLFDRCSQGYLNNQDMGDYESGLHSVFMIIQAYENEDDVVKKALFESDMKREISDLKPDEEEYLPDLDDLIDDELARGGAHPDYGYRKTYDVPSQPSQDGMRSAFQDRNQSKKDEPKTEARPQQKATKEMEESRAAVRAAQRDLTELARSGQLDAVIGREKEIDHVIEVLMRRRKPNVILVAEPGVGKSALLEGLAARLVSDDCPDAELAKRAVREVSLTSMVAGSRYRGDFESRMQLLINDSEKDRAILFIDEIHMLMGSGAVTRGGMDGANILKPALARDGLSLIGATTPDEALILREDRALMRRFEIIYIDEPGRKQMEKILEGAATPFLAKHNIRITPRIRRRLLDFGERYLSHRRNPDRSFDLLDLAAVSARLNGASRITEANLRHAVVRLGGDLHIAGNSIAADEKQNLLDHLLNKVKGQDAAITQMAEAICERRTNPETREVILLSGPSGLGKTHAVDQVGNFYEKRVHHMRYSDTHPDAFETLWKRVAMTLDADCDAILSIQGAGAEVAHKIKTSLSGAVSNVVIRSPIIFCIESSASADGHSIGFRTLSEALKPGEENILFIPPSADMRRNLIDRVLEDIAQRERDSGIKGNTRNREHLRSFLPLEQSASTYTQLKARALELMKGLGAKGI</sequence>
<dbReference type="PANTHER" id="PTHR11638:SF175">
    <property type="entry name" value="ATP-DEPENDENT CLP PROTEASE, ATP-BINDING SUBUNIT CLPC"/>
    <property type="match status" value="1"/>
</dbReference>
<dbReference type="GO" id="GO:0016887">
    <property type="term" value="F:ATP hydrolysis activity"/>
    <property type="evidence" value="ECO:0007669"/>
    <property type="project" value="InterPro"/>
</dbReference>
<dbReference type="Gene3D" id="1.10.8.60">
    <property type="match status" value="1"/>
</dbReference>
<dbReference type="SUPFAM" id="SSF52540">
    <property type="entry name" value="P-loop containing nucleoside triphosphate hydrolases"/>
    <property type="match status" value="2"/>
</dbReference>
<dbReference type="GO" id="GO:0005524">
    <property type="term" value="F:ATP binding"/>
    <property type="evidence" value="ECO:0007669"/>
    <property type="project" value="UniProtKB-KW"/>
</dbReference>
<evidence type="ECO:0000256" key="1">
    <source>
        <dbReference type="ARBA" id="ARBA00022741"/>
    </source>
</evidence>
<keyword evidence="1" id="KW-0547">Nucleotide-binding</keyword>
<reference evidence="5" key="1">
    <citation type="journal article" date="2015" name="Nature">
        <title>Complex archaea that bridge the gap between prokaryotes and eukaryotes.</title>
        <authorList>
            <person name="Spang A."/>
            <person name="Saw J.H."/>
            <person name="Jorgensen S.L."/>
            <person name="Zaremba-Niedzwiedzka K."/>
            <person name="Martijn J."/>
            <person name="Lind A.E."/>
            <person name="van Eijk R."/>
            <person name="Schleper C."/>
            <person name="Guy L."/>
            <person name="Ettema T.J."/>
        </authorList>
    </citation>
    <scope>NUCLEOTIDE SEQUENCE</scope>
</reference>
<feature type="compositionally biased region" description="Basic and acidic residues" evidence="3">
    <location>
        <begin position="184"/>
        <end position="213"/>
    </location>
</feature>
<name>A0A0F9WVP7_9ZZZZ</name>
<dbReference type="CDD" id="cd00009">
    <property type="entry name" value="AAA"/>
    <property type="match status" value="1"/>
</dbReference>
<gene>
    <name evidence="5" type="ORF">LCGC14_0228350</name>
</gene>
<dbReference type="InterPro" id="IPR050130">
    <property type="entry name" value="ClpA_ClpB"/>
</dbReference>
<dbReference type="SMART" id="SM00382">
    <property type="entry name" value="AAA"/>
    <property type="match status" value="2"/>
</dbReference>
<evidence type="ECO:0000259" key="4">
    <source>
        <dbReference type="SMART" id="SM00382"/>
    </source>
</evidence>
<accession>A0A0F9WVP7</accession>
<dbReference type="InterPro" id="IPR003959">
    <property type="entry name" value="ATPase_AAA_core"/>
</dbReference>
<dbReference type="Pfam" id="PF00004">
    <property type="entry name" value="AAA"/>
    <property type="match status" value="1"/>
</dbReference>
<proteinExistence type="predicted"/>
<dbReference type="SUPFAM" id="SSF81923">
    <property type="entry name" value="Double Clp-N motif"/>
    <property type="match status" value="1"/>
</dbReference>
<dbReference type="InterPro" id="IPR027417">
    <property type="entry name" value="P-loop_NTPase"/>
</dbReference>
<dbReference type="GO" id="GO:0034605">
    <property type="term" value="P:cellular response to heat"/>
    <property type="evidence" value="ECO:0007669"/>
    <property type="project" value="TreeGrafter"/>
</dbReference>
<dbReference type="GO" id="GO:0005737">
    <property type="term" value="C:cytoplasm"/>
    <property type="evidence" value="ECO:0007669"/>
    <property type="project" value="TreeGrafter"/>
</dbReference>
<protein>
    <recommendedName>
        <fullName evidence="4">AAA+ ATPase domain-containing protein</fullName>
    </recommendedName>
</protein>
<feature type="domain" description="AAA+ ATPase" evidence="4">
    <location>
        <begin position="521"/>
        <end position="675"/>
    </location>
</feature>
<dbReference type="Pfam" id="PF17871">
    <property type="entry name" value="AAA_lid_9"/>
    <property type="match status" value="1"/>
</dbReference>
<dbReference type="EMBL" id="LAZR01000110">
    <property type="protein sequence ID" value="KKN90466.1"/>
    <property type="molecule type" value="Genomic_DNA"/>
</dbReference>
<keyword evidence="2" id="KW-0067">ATP-binding</keyword>
<organism evidence="5">
    <name type="scientific">marine sediment metagenome</name>
    <dbReference type="NCBI Taxonomy" id="412755"/>
    <lineage>
        <taxon>unclassified sequences</taxon>
        <taxon>metagenomes</taxon>
        <taxon>ecological metagenomes</taxon>
    </lineage>
</organism>
<comment type="caution">
    <text evidence="5">The sequence shown here is derived from an EMBL/GenBank/DDBJ whole genome shotgun (WGS) entry which is preliminary data.</text>
</comment>
<evidence type="ECO:0000256" key="3">
    <source>
        <dbReference type="SAM" id="MobiDB-lite"/>
    </source>
</evidence>
<dbReference type="InterPro" id="IPR041546">
    <property type="entry name" value="ClpA/ClpB_AAA_lid"/>
</dbReference>
<dbReference type="InterPro" id="IPR036628">
    <property type="entry name" value="Clp_N_dom_sf"/>
</dbReference>
<evidence type="ECO:0000313" key="5">
    <source>
        <dbReference type="EMBL" id="KKN90466.1"/>
    </source>
</evidence>